<keyword evidence="1" id="KW-0812">Transmembrane</keyword>
<feature type="chain" id="PRO_5004393354" evidence="2">
    <location>
        <begin position="23"/>
        <end position="195"/>
    </location>
</feature>
<evidence type="ECO:0000313" key="4">
    <source>
        <dbReference type="Proteomes" id="UP000018114"/>
    </source>
</evidence>
<proteinExistence type="predicted"/>
<gene>
    <name evidence="3" type="ORF">BN481_01342</name>
</gene>
<keyword evidence="1" id="KW-0472">Membrane</keyword>
<evidence type="ECO:0000256" key="1">
    <source>
        <dbReference type="SAM" id="Phobius"/>
    </source>
</evidence>
<sequence length="195" mass="22061">MKRLVLGIMILGVIANPLKAVASSDSFAFQVGGEEWRHENIAPDEIIEDTVEVTNDTEYALQFRLVDTENLNESPLYDVMLYSYNNQEFVDLKELTSDWVEVESGETVQLPLKGYMPIELGNDWQGKELTARFHFEGKILENDSESTVDVTQQGNKVTVKTGDTSDFSMYLLIAAVSLVIITIIGVRRCYIEKRQ</sequence>
<reference evidence="3" key="1">
    <citation type="submission" date="2012-11" db="EMBL/GenBank/DDBJ databases">
        <title>Dependencies among metagenomic species, viruses, plasmids and units of genetic variation.</title>
        <authorList>
            <person name="Nielsen H.B."/>
            <person name="Almeida M."/>
            <person name="Juncker A.S."/>
            <person name="Rasmussen S."/>
            <person name="Li J."/>
            <person name="Sunagawa S."/>
            <person name="Plichta D."/>
            <person name="Gautier L."/>
            <person name="Le Chatelier E."/>
            <person name="Peletier E."/>
            <person name="Bonde I."/>
            <person name="Nielsen T."/>
            <person name="Manichanh C."/>
            <person name="Arumugam M."/>
            <person name="Batto J."/>
            <person name="Santos M.B.Q.D."/>
            <person name="Blom N."/>
            <person name="Borruel N."/>
            <person name="Burgdorf K.S."/>
            <person name="Boumezbeur F."/>
            <person name="Casellas F."/>
            <person name="Dore J."/>
            <person name="Guarner F."/>
            <person name="Hansen T."/>
            <person name="Hildebrand F."/>
            <person name="Kaas R.S."/>
            <person name="Kennedy S."/>
            <person name="Kristiansen K."/>
            <person name="Kultima J.R."/>
            <person name="Leonard P."/>
            <person name="Levenez F."/>
            <person name="Lund O."/>
            <person name="Moumen B."/>
            <person name="Le Paslier D."/>
            <person name="Pons N."/>
            <person name="Pedersen O."/>
            <person name="Prifti E."/>
            <person name="Qin J."/>
            <person name="Raes J."/>
            <person name="Tap J."/>
            <person name="Tims S."/>
            <person name="Ussery D.W."/>
            <person name="Yamada T."/>
            <person name="MetaHit consortium"/>
            <person name="Renault P."/>
            <person name="Sicheritz-Ponten T."/>
            <person name="Bork P."/>
            <person name="Wang J."/>
            <person name="Brunak S."/>
            <person name="Ehrlich S.D."/>
        </authorList>
    </citation>
    <scope>NUCLEOTIDE SEQUENCE [LARGE SCALE GENOMIC DNA]</scope>
</reference>
<dbReference type="Proteomes" id="UP000018114">
    <property type="component" value="Unassembled WGS sequence"/>
</dbReference>
<comment type="caution">
    <text evidence="3">The sequence shown here is derived from an EMBL/GenBank/DDBJ whole genome shotgun (WGS) entry which is preliminary data.</text>
</comment>
<protein>
    <submittedName>
        <fullName evidence="3">Uncharacterized protein</fullName>
    </submittedName>
</protein>
<dbReference type="EMBL" id="CBAL010000146">
    <property type="protein sequence ID" value="CCZ68549.1"/>
    <property type="molecule type" value="Genomic_DNA"/>
</dbReference>
<organism evidence="3 4">
    <name type="scientific">Mediterraneibacter gnavus CAG:126</name>
    <dbReference type="NCBI Taxonomy" id="1263106"/>
    <lineage>
        <taxon>Bacteria</taxon>
        <taxon>Bacillati</taxon>
        <taxon>Bacillota</taxon>
        <taxon>Clostridia</taxon>
        <taxon>Lachnospirales</taxon>
        <taxon>Lachnospiraceae</taxon>
        <taxon>Mediterraneibacter</taxon>
    </lineage>
</organism>
<feature type="signal peptide" evidence="2">
    <location>
        <begin position="1"/>
        <end position="22"/>
    </location>
</feature>
<keyword evidence="1" id="KW-1133">Transmembrane helix</keyword>
<keyword evidence="2" id="KW-0732">Signal</keyword>
<dbReference type="AlphaFoldDB" id="R5TYX6"/>
<accession>R5TYX6</accession>
<feature type="transmembrane region" description="Helical" evidence="1">
    <location>
        <begin position="167"/>
        <end position="186"/>
    </location>
</feature>
<evidence type="ECO:0000256" key="2">
    <source>
        <dbReference type="SAM" id="SignalP"/>
    </source>
</evidence>
<name>R5TYX6_MEDGN</name>
<evidence type="ECO:0000313" key="3">
    <source>
        <dbReference type="EMBL" id="CCZ68549.1"/>
    </source>
</evidence>